<keyword evidence="2" id="KW-1185">Reference proteome</keyword>
<reference evidence="2" key="1">
    <citation type="submission" date="2019-10" db="EMBL/GenBank/DDBJ databases">
        <title>Streptomyces sp. nov., a novel actinobacterium isolated from alkaline environment.</title>
        <authorList>
            <person name="Golinska P."/>
        </authorList>
    </citation>
    <scope>NUCLEOTIDE SEQUENCE [LARGE SCALE GENOMIC DNA]</scope>
    <source>
        <strain evidence="2">DSM 42108</strain>
    </source>
</reference>
<organism evidence="1 2">
    <name type="scientific">Streptomyces calidiresistens</name>
    <dbReference type="NCBI Taxonomy" id="1485586"/>
    <lineage>
        <taxon>Bacteria</taxon>
        <taxon>Bacillati</taxon>
        <taxon>Actinomycetota</taxon>
        <taxon>Actinomycetes</taxon>
        <taxon>Kitasatosporales</taxon>
        <taxon>Streptomycetaceae</taxon>
        <taxon>Streptomyces</taxon>
    </lineage>
</organism>
<dbReference type="AlphaFoldDB" id="A0A7W3T2Z4"/>
<accession>A0A7W3T2Z4</accession>
<dbReference type="Proteomes" id="UP000530234">
    <property type="component" value="Unassembled WGS sequence"/>
</dbReference>
<gene>
    <name evidence="1" type="ORF">FOE67_10805</name>
</gene>
<comment type="caution">
    <text evidence="1">The sequence shown here is derived from an EMBL/GenBank/DDBJ whole genome shotgun (WGS) entry which is preliminary data.</text>
</comment>
<name>A0A7W3T2Z4_9ACTN</name>
<dbReference type="EMBL" id="VKHS01000200">
    <property type="protein sequence ID" value="MBB0229995.1"/>
    <property type="molecule type" value="Genomic_DNA"/>
</dbReference>
<protein>
    <submittedName>
        <fullName evidence="1">Uncharacterized protein</fullName>
    </submittedName>
</protein>
<sequence>MEDASCIVLDDPSEEQVYDTIADLNSRFRYAVLQRLDVPGAEAGQCYIQVWLHDDGGYIVEHREGGPDRHFRVRLAPAPGPFGNEPVARLVWSWARPGDESWRTAVAWQPWSGDGLPDP</sequence>
<evidence type="ECO:0000313" key="2">
    <source>
        <dbReference type="Proteomes" id="UP000530234"/>
    </source>
</evidence>
<evidence type="ECO:0000313" key="1">
    <source>
        <dbReference type="EMBL" id="MBB0229995.1"/>
    </source>
</evidence>
<proteinExistence type="predicted"/>